<sequence>MAKRFKLKFNIPLFQICRSKDLSSLPGNPVPAIYRLSPVNHNARDTGYPNLPSPSPSKIKSSIAQGCKMCRDKENPKKVKSRGRKNTSRVPLRRSDFLIDNLEEEESETLISCLTSFSDEICHDDVNDLSNSRHRRKTSSVKKAQSVRFRSSSENRRGAETTGKVKKMSTTVTRSNVEGKVRESFAVVKKSKDPYEDFKKSMMEMITEMEMSEAEDLEQLLQCFLALNSRSYHAIIVRAFMEIWQQMFVWNPTSMKNLPTDVKTDRKVNCALF</sequence>
<evidence type="ECO:0000256" key="7">
    <source>
        <dbReference type="SAM" id="MobiDB-lite"/>
    </source>
</evidence>
<feature type="region of interest" description="Disordered" evidence="7">
    <location>
        <begin position="149"/>
        <end position="172"/>
    </location>
</feature>
<feature type="domain" description="OVATE" evidence="8">
    <location>
        <begin position="187"/>
        <end position="246"/>
    </location>
</feature>
<comment type="subcellular location">
    <subcellularLocation>
        <location evidence="1 6">Nucleus</location>
    </subcellularLocation>
</comment>
<evidence type="ECO:0000256" key="1">
    <source>
        <dbReference type="ARBA" id="ARBA00004123"/>
    </source>
</evidence>
<dbReference type="InterPro" id="IPR006458">
    <property type="entry name" value="Ovate_C"/>
</dbReference>
<keyword evidence="4 6" id="KW-0804">Transcription</keyword>
<dbReference type="PANTHER" id="PTHR33057:SF90">
    <property type="entry name" value="TRANSCRIPTION REPRESSOR OFP7"/>
    <property type="match status" value="1"/>
</dbReference>
<dbReference type="EMBL" id="OY731406">
    <property type="protein sequence ID" value="CAJ1973318.1"/>
    <property type="molecule type" value="Genomic_DNA"/>
</dbReference>
<dbReference type="Proteomes" id="UP001189624">
    <property type="component" value="Chromosome 9"/>
</dbReference>
<reference evidence="9" key="1">
    <citation type="submission" date="2023-10" db="EMBL/GenBank/DDBJ databases">
        <authorList>
            <person name="Domelevo Entfellner J.-B."/>
        </authorList>
    </citation>
    <scope>NUCLEOTIDE SEQUENCE</scope>
</reference>
<protein>
    <recommendedName>
        <fullName evidence="6">Transcription repressor</fullName>
    </recommendedName>
    <alternativeName>
        <fullName evidence="6">Ovate family protein</fullName>
    </alternativeName>
</protein>
<keyword evidence="5 6" id="KW-0539">Nucleus</keyword>
<evidence type="ECO:0000259" key="8">
    <source>
        <dbReference type="PROSITE" id="PS51754"/>
    </source>
</evidence>
<evidence type="ECO:0000256" key="6">
    <source>
        <dbReference type="RuleBase" id="RU367028"/>
    </source>
</evidence>
<keyword evidence="10" id="KW-1185">Reference proteome</keyword>
<dbReference type="NCBIfam" id="TIGR01568">
    <property type="entry name" value="A_thal_3678"/>
    <property type="match status" value="1"/>
</dbReference>
<dbReference type="PROSITE" id="PS51754">
    <property type="entry name" value="OVATE"/>
    <property type="match status" value="1"/>
</dbReference>
<organism evidence="9 10">
    <name type="scientific">Sphenostylis stenocarpa</name>
    <dbReference type="NCBI Taxonomy" id="92480"/>
    <lineage>
        <taxon>Eukaryota</taxon>
        <taxon>Viridiplantae</taxon>
        <taxon>Streptophyta</taxon>
        <taxon>Embryophyta</taxon>
        <taxon>Tracheophyta</taxon>
        <taxon>Spermatophyta</taxon>
        <taxon>Magnoliopsida</taxon>
        <taxon>eudicotyledons</taxon>
        <taxon>Gunneridae</taxon>
        <taxon>Pentapetalae</taxon>
        <taxon>rosids</taxon>
        <taxon>fabids</taxon>
        <taxon>Fabales</taxon>
        <taxon>Fabaceae</taxon>
        <taxon>Papilionoideae</taxon>
        <taxon>50 kb inversion clade</taxon>
        <taxon>NPAAA clade</taxon>
        <taxon>indigoferoid/millettioid clade</taxon>
        <taxon>Phaseoleae</taxon>
        <taxon>Sphenostylis</taxon>
    </lineage>
</organism>
<dbReference type="GO" id="GO:0045892">
    <property type="term" value="P:negative regulation of DNA-templated transcription"/>
    <property type="evidence" value="ECO:0007669"/>
    <property type="project" value="UniProtKB-UniRule"/>
</dbReference>
<evidence type="ECO:0000256" key="4">
    <source>
        <dbReference type="ARBA" id="ARBA00023163"/>
    </source>
</evidence>
<accession>A0AA86SUY1</accession>
<dbReference type="Gramene" id="rna-AYBTSS11_LOCUS25378">
    <property type="protein sequence ID" value="CAJ1973318.1"/>
    <property type="gene ID" value="gene-AYBTSS11_LOCUS25378"/>
</dbReference>
<evidence type="ECO:0000313" key="9">
    <source>
        <dbReference type="EMBL" id="CAJ1973318.1"/>
    </source>
</evidence>
<evidence type="ECO:0000256" key="2">
    <source>
        <dbReference type="ARBA" id="ARBA00022491"/>
    </source>
</evidence>
<evidence type="ECO:0000313" key="10">
    <source>
        <dbReference type="Proteomes" id="UP001189624"/>
    </source>
</evidence>
<dbReference type="InterPro" id="IPR038933">
    <property type="entry name" value="Ovate"/>
</dbReference>
<gene>
    <name evidence="9" type="ORF">AYBTSS11_LOCUS25378</name>
</gene>
<comment type="function">
    <text evidence="6">Transcriptional repressor that regulates multiple aspects of plant growth and development.</text>
</comment>
<dbReference type="AlphaFoldDB" id="A0AA86SUY1"/>
<dbReference type="PANTHER" id="PTHR33057">
    <property type="entry name" value="TRANSCRIPTION REPRESSOR OFP7-RELATED"/>
    <property type="match status" value="1"/>
</dbReference>
<proteinExistence type="predicted"/>
<keyword evidence="2 6" id="KW-0678">Repressor</keyword>
<evidence type="ECO:0000256" key="3">
    <source>
        <dbReference type="ARBA" id="ARBA00023015"/>
    </source>
</evidence>
<name>A0AA86SUY1_9FABA</name>
<dbReference type="Pfam" id="PF04844">
    <property type="entry name" value="Ovate"/>
    <property type="match status" value="1"/>
</dbReference>
<dbReference type="GO" id="GO:0005634">
    <property type="term" value="C:nucleus"/>
    <property type="evidence" value="ECO:0007669"/>
    <property type="project" value="UniProtKB-SubCell"/>
</dbReference>
<evidence type="ECO:0000256" key="5">
    <source>
        <dbReference type="ARBA" id="ARBA00023242"/>
    </source>
</evidence>
<keyword evidence="3 6" id="KW-0805">Transcription regulation</keyword>